<organism evidence="1">
    <name type="scientific">marine sediment metagenome</name>
    <dbReference type="NCBI Taxonomy" id="412755"/>
    <lineage>
        <taxon>unclassified sequences</taxon>
        <taxon>metagenomes</taxon>
        <taxon>ecological metagenomes</taxon>
    </lineage>
</organism>
<comment type="caution">
    <text evidence="1">The sequence shown here is derived from an EMBL/GenBank/DDBJ whole genome shotgun (WGS) entry which is preliminary data.</text>
</comment>
<evidence type="ECO:0008006" key="2">
    <source>
        <dbReference type="Google" id="ProtNLM"/>
    </source>
</evidence>
<gene>
    <name evidence="1" type="ORF">LCGC14_1277530</name>
</gene>
<dbReference type="AlphaFoldDB" id="A0A0F9LHF4"/>
<name>A0A0F9LHF4_9ZZZZ</name>
<accession>A0A0F9LHF4</accession>
<proteinExistence type="predicted"/>
<dbReference type="EMBL" id="LAZR01007230">
    <property type="protein sequence ID" value="KKM86581.1"/>
    <property type="molecule type" value="Genomic_DNA"/>
</dbReference>
<protein>
    <recommendedName>
        <fullName evidence="2">HEPN domain-containing protein</fullName>
    </recommendedName>
</protein>
<dbReference type="Gene3D" id="1.20.120.330">
    <property type="entry name" value="Nucleotidyltransferases domain 2"/>
    <property type="match status" value="1"/>
</dbReference>
<evidence type="ECO:0000313" key="1">
    <source>
        <dbReference type="EMBL" id="KKM86581.1"/>
    </source>
</evidence>
<sequence length="115" mass="13899">MNPEEFINLGHALIEDENYPAEVRYRTAIGRIYYGILHHIRLVKKLFYIDTDRLHSDLIDKINVQDSTLGNFLENMKEYRTIADYKLNKEINYRSVEDFLKFFNRVLKRLEKEEI</sequence>
<reference evidence="1" key="1">
    <citation type="journal article" date="2015" name="Nature">
        <title>Complex archaea that bridge the gap between prokaryotes and eukaryotes.</title>
        <authorList>
            <person name="Spang A."/>
            <person name="Saw J.H."/>
            <person name="Jorgensen S.L."/>
            <person name="Zaremba-Niedzwiedzka K."/>
            <person name="Martijn J."/>
            <person name="Lind A.E."/>
            <person name="van Eijk R."/>
            <person name="Schleper C."/>
            <person name="Guy L."/>
            <person name="Ettema T.J."/>
        </authorList>
    </citation>
    <scope>NUCLEOTIDE SEQUENCE</scope>
</reference>